<dbReference type="Proteomes" id="UP000184310">
    <property type="component" value="Unassembled WGS sequence"/>
</dbReference>
<keyword evidence="4" id="KW-0812">Transmembrane</keyword>
<dbReference type="SUPFAM" id="SSF58104">
    <property type="entry name" value="Methyl-accepting chemotaxis protein (MCP) signaling domain"/>
    <property type="match status" value="1"/>
</dbReference>
<dbReference type="InterPro" id="IPR004090">
    <property type="entry name" value="Chemotax_Me-accpt_rcpt"/>
</dbReference>
<dbReference type="AlphaFoldDB" id="A0A1M6AJZ0"/>
<evidence type="ECO:0000256" key="2">
    <source>
        <dbReference type="ARBA" id="ARBA00029447"/>
    </source>
</evidence>
<gene>
    <name evidence="7" type="ORF">SAMN02745163_00104</name>
</gene>
<dbReference type="GO" id="GO:0016020">
    <property type="term" value="C:membrane"/>
    <property type="evidence" value="ECO:0007669"/>
    <property type="project" value="InterPro"/>
</dbReference>
<reference evidence="7 8" key="1">
    <citation type="submission" date="2016-11" db="EMBL/GenBank/DDBJ databases">
        <authorList>
            <person name="Jaros S."/>
            <person name="Januszkiewicz K."/>
            <person name="Wedrychowicz H."/>
        </authorList>
    </citation>
    <scope>NUCLEOTIDE SEQUENCE [LARGE SCALE GENOMIC DNA]</scope>
    <source>
        <strain evidence="7 8">DSM 21758</strain>
    </source>
</reference>
<dbReference type="OrthoDB" id="1887545at2"/>
<dbReference type="GO" id="GO:0004888">
    <property type="term" value="F:transmembrane signaling receptor activity"/>
    <property type="evidence" value="ECO:0007669"/>
    <property type="project" value="InterPro"/>
</dbReference>
<sequence>MNFFRNLKINKKLTLSFLMITIFILITGISGISRVRNANANLKYMYEVYLTSIETTKDLKSNIILQYSDLNHILDEGNRSDIKKVQEEITTLRERNKNNIDVYKKTIEDKKDEALFGILQNKLNECDENVDRISKLVADNRYYEAKNLFLNLGIIQTDLITANDNLITYNLDEAKKDYEASMLLNDKVKLEAIISVGIGIFISIILGFILSKNITKKLKEVEEVTMAFGEGDLSKALNVQTKDEFGMVADAINKALENIKNLVSEISITSSKINSSSEEVSATTQEIASKMEIASTSTQEISNGAEQLSATTEEITAAIQDMNNTVDKIYSKANDSSKEAKEIKKRAVKTKDLGVQAMEISNVIIKDKNKNIMQAIEDGKIVGEIKTMSKLIGDIAEQTNLLSLNASIEAARAGEQGKGFAVVAEEVRKLAEQSSNAATNINNVINQIEDAFEALSDNSIDVLNFIENKVKPDYKLLIDTATQYEKDAEFIANIAEENEKDTKVISAIIEQTSESIQNVSATAEQSAANTMEINSNIGQIANVIEEVTISTQNQSQLADKLYEMVKKFKV</sequence>
<accession>A0A1M6AJZ0</accession>
<keyword evidence="4" id="KW-0472">Membrane</keyword>
<dbReference type="Gene3D" id="6.10.340.10">
    <property type="match status" value="1"/>
</dbReference>
<protein>
    <submittedName>
        <fullName evidence="7">Methyl-accepting chemotaxis protein</fullName>
    </submittedName>
</protein>
<dbReference type="PROSITE" id="PS50111">
    <property type="entry name" value="CHEMOTAXIS_TRANSDUC_2"/>
    <property type="match status" value="1"/>
</dbReference>
<keyword evidence="8" id="KW-1185">Reference proteome</keyword>
<dbReference type="PANTHER" id="PTHR32089">
    <property type="entry name" value="METHYL-ACCEPTING CHEMOTAXIS PROTEIN MCPB"/>
    <property type="match status" value="1"/>
</dbReference>
<dbReference type="GO" id="GO:0006935">
    <property type="term" value="P:chemotaxis"/>
    <property type="evidence" value="ECO:0007669"/>
    <property type="project" value="InterPro"/>
</dbReference>
<dbReference type="PROSITE" id="PS50885">
    <property type="entry name" value="HAMP"/>
    <property type="match status" value="1"/>
</dbReference>
<comment type="similarity">
    <text evidence="2">Belongs to the methyl-accepting chemotaxis (MCP) protein family.</text>
</comment>
<dbReference type="PANTHER" id="PTHR32089:SF112">
    <property type="entry name" value="LYSOZYME-LIKE PROTEIN-RELATED"/>
    <property type="match status" value="1"/>
</dbReference>
<evidence type="ECO:0000256" key="1">
    <source>
        <dbReference type="ARBA" id="ARBA00023224"/>
    </source>
</evidence>
<evidence type="ECO:0000256" key="4">
    <source>
        <dbReference type="SAM" id="Phobius"/>
    </source>
</evidence>
<feature type="domain" description="HAMP" evidence="6">
    <location>
        <begin position="212"/>
        <end position="264"/>
    </location>
</feature>
<evidence type="ECO:0000259" key="6">
    <source>
        <dbReference type="PROSITE" id="PS50885"/>
    </source>
</evidence>
<feature type="domain" description="Methyl-accepting transducer" evidence="5">
    <location>
        <begin position="283"/>
        <end position="541"/>
    </location>
</feature>
<dbReference type="InterPro" id="IPR003660">
    <property type="entry name" value="HAMP_dom"/>
</dbReference>
<evidence type="ECO:0000259" key="5">
    <source>
        <dbReference type="PROSITE" id="PS50111"/>
    </source>
</evidence>
<dbReference type="STRING" id="1121302.SAMN02745163_00104"/>
<dbReference type="RefSeq" id="WP_072984208.1">
    <property type="nucleotide sequence ID" value="NZ_FQZB01000003.1"/>
</dbReference>
<organism evidence="7 8">
    <name type="scientific">Clostridium cavendishii DSM 21758</name>
    <dbReference type="NCBI Taxonomy" id="1121302"/>
    <lineage>
        <taxon>Bacteria</taxon>
        <taxon>Bacillati</taxon>
        <taxon>Bacillota</taxon>
        <taxon>Clostridia</taxon>
        <taxon>Eubacteriales</taxon>
        <taxon>Clostridiaceae</taxon>
        <taxon>Clostridium</taxon>
    </lineage>
</organism>
<dbReference type="Pfam" id="PF12729">
    <property type="entry name" value="4HB_MCP_1"/>
    <property type="match status" value="1"/>
</dbReference>
<dbReference type="Gene3D" id="1.10.287.950">
    <property type="entry name" value="Methyl-accepting chemotaxis protein"/>
    <property type="match status" value="1"/>
</dbReference>
<dbReference type="GO" id="GO:0007165">
    <property type="term" value="P:signal transduction"/>
    <property type="evidence" value="ECO:0007669"/>
    <property type="project" value="UniProtKB-KW"/>
</dbReference>
<evidence type="ECO:0000313" key="7">
    <source>
        <dbReference type="EMBL" id="SHI36824.1"/>
    </source>
</evidence>
<evidence type="ECO:0000256" key="3">
    <source>
        <dbReference type="PROSITE-ProRule" id="PRU00284"/>
    </source>
</evidence>
<dbReference type="InterPro" id="IPR004089">
    <property type="entry name" value="MCPsignal_dom"/>
</dbReference>
<dbReference type="SMART" id="SM00283">
    <property type="entry name" value="MA"/>
    <property type="match status" value="1"/>
</dbReference>
<dbReference type="InterPro" id="IPR024478">
    <property type="entry name" value="HlyB_4HB_MCP"/>
</dbReference>
<proteinExistence type="inferred from homology"/>
<dbReference type="EMBL" id="FQZB01000003">
    <property type="protein sequence ID" value="SHI36824.1"/>
    <property type="molecule type" value="Genomic_DNA"/>
</dbReference>
<dbReference type="Pfam" id="PF00015">
    <property type="entry name" value="MCPsignal"/>
    <property type="match status" value="1"/>
</dbReference>
<dbReference type="CDD" id="cd06225">
    <property type="entry name" value="HAMP"/>
    <property type="match status" value="1"/>
</dbReference>
<keyword evidence="1 3" id="KW-0807">Transducer</keyword>
<dbReference type="PRINTS" id="PR00260">
    <property type="entry name" value="CHEMTRNSDUCR"/>
</dbReference>
<evidence type="ECO:0000313" key="8">
    <source>
        <dbReference type="Proteomes" id="UP000184310"/>
    </source>
</evidence>
<keyword evidence="4" id="KW-1133">Transmembrane helix</keyword>
<name>A0A1M6AJZ0_9CLOT</name>
<feature type="transmembrane region" description="Helical" evidence="4">
    <location>
        <begin position="192"/>
        <end position="210"/>
    </location>
</feature>
<dbReference type="Pfam" id="PF00672">
    <property type="entry name" value="HAMP"/>
    <property type="match status" value="1"/>
</dbReference>
<dbReference type="SMART" id="SM00304">
    <property type="entry name" value="HAMP"/>
    <property type="match status" value="1"/>
</dbReference>